<reference evidence="1 2" key="1">
    <citation type="submission" date="2019-10" db="EMBL/GenBank/DDBJ databases">
        <authorList>
            <person name="Karimi E."/>
        </authorList>
    </citation>
    <scope>NUCLEOTIDE SEQUENCE [LARGE SCALE GENOMIC DNA]</scope>
    <source>
        <strain evidence="1">Sphingobacterium sp. 8BC</strain>
    </source>
</reference>
<sequence length="52" mass="6390">MYTKNIKHNICIFASKISKLIHEHCIIEEKTLPYLYPYDTIYAWRACWRRIT</sequence>
<dbReference type="EMBL" id="CABWMV010000028">
    <property type="protein sequence ID" value="VXD07481.1"/>
    <property type="molecule type" value="Genomic_DNA"/>
</dbReference>
<proteinExistence type="predicted"/>
<dbReference type="AlphaFoldDB" id="A0A654DNF5"/>
<accession>A0A654DNF5</accession>
<organism evidence="1 2">
    <name type="scientific">Sphingobacterium multivorum</name>
    <dbReference type="NCBI Taxonomy" id="28454"/>
    <lineage>
        <taxon>Bacteria</taxon>
        <taxon>Pseudomonadati</taxon>
        <taxon>Bacteroidota</taxon>
        <taxon>Sphingobacteriia</taxon>
        <taxon>Sphingobacteriales</taxon>
        <taxon>Sphingobacteriaceae</taxon>
        <taxon>Sphingobacterium</taxon>
    </lineage>
</organism>
<name>A0A654DNF5_SPHMU</name>
<dbReference type="Proteomes" id="UP000432350">
    <property type="component" value="Unassembled WGS sequence"/>
</dbReference>
<evidence type="ECO:0000313" key="2">
    <source>
        <dbReference type="Proteomes" id="UP000432350"/>
    </source>
</evidence>
<evidence type="ECO:0000313" key="1">
    <source>
        <dbReference type="EMBL" id="VXD07481.1"/>
    </source>
</evidence>
<protein>
    <submittedName>
        <fullName evidence="1">Uncharacterized protein</fullName>
    </submittedName>
</protein>
<gene>
    <name evidence="1" type="ORF">SPHINGO8BC_90005</name>
</gene>